<dbReference type="InterPro" id="IPR012341">
    <property type="entry name" value="6hp_glycosidase-like_sf"/>
</dbReference>
<evidence type="ECO:0000256" key="6">
    <source>
        <dbReference type="PIRSR" id="PIRSR601382-1"/>
    </source>
</evidence>
<keyword evidence="7" id="KW-0106">Calcium</keyword>
<dbReference type="UniPathway" id="UPA00378"/>
<dbReference type="InterPro" id="IPR001382">
    <property type="entry name" value="Glyco_hydro_47"/>
</dbReference>
<dbReference type="GO" id="GO:0004571">
    <property type="term" value="F:mannosyl-oligosaccharide 1,2-alpha-mannosidase activity"/>
    <property type="evidence" value="ECO:0007669"/>
    <property type="project" value="InterPro"/>
</dbReference>
<evidence type="ECO:0000313" key="12">
    <source>
        <dbReference type="Proteomes" id="UP000037136"/>
    </source>
</evidence>
<dbReference type="PANTHER" id="PTHR11742">
    <property type="entry name" value="MANNOSYL-OLIGOSACCHARIDE ALPHA-1,2-MANNOSIDASE-RELATED"/>
    <property type="match status" value="1"/>
</dbReference>
<reference evidence="11 12" key="1">
    <citation type="journal article" date="2015" name="BMC Genomics">
        <title>Gene expression during zombie ant biting behavior reflects the complexity underlying fungal parasitic behavioral manipulation.</title>
        <authorList>
            <person name="de Bekker C."/>
            <person name="Ohm R.A."/>
            <person name="Loreto R.G."/>
            <person name="Sebastian A."/>
            <person name="Albert I."/>
            <person name="Merrow M."/>
            <person name="Brachmann A."/>
            <person name="Hughes D.P."/>
        </authorList>
    </citation>
    <scope>NUCLEOTIDE SEQUENCE [LARGE SCALE GENOMIC DNA]</scope>
    <source>
        <strain evidence="11 12">SC16a</strain>
    </source>
</reference>
<comment type="similarity">
    <text evidence="3 9">Belongs to the glycosyl hydrolase 47 family.</text>
</comment>
<gene>
    <name evidence="11" type="ORF">XA68_16154</name>
</gene>
<protein>
    <recommendedName>
        <fullName evidence="9">alpha-1,2-Mannosidase</fullName>
        <ecNumber evidence="9">3.2.1.-</ecNumber>
    </recommendedName>
</protein>
<proteinExistence type="inferred from homology"/>
<name>A0A2A9PLR1_OPHUN</name>
<dbReference type="EMBL" id="LAZP02000053">
    <property type="protein sequence ID" value="PFH61820.1"/>
    <property type="molecule type" value="Genomic_DNA"/>
</dbReference>
<feature type="compositionally biased region" description="Polar residues" evidence="10">
    <location>
        <begin position="473"/>
        <end position="482"/>
    </location>
</feature>
<evidence type="ECO:0000256" key="3">
    <source>
        <dbReference type="ARBA" id="ARBA00007658"/>
    </source>
</evidence>
<feature type="binding site" evidence="7">
    <location>
        <position position="589"/>
    </location>
    <ligand>
        <name>Ca(2+)</name>
        <dbReference type="ChEBI" id="CHEBI:29108"/>
    </ligand>
</feature>
<feature type="compositionally biased region" description="Low complexity" evidence="10">
    <location>
        <begin position="463"/>
        <end position="472"/>
    </location>
</feature>
<comment type="cofactor">
    <cofactor evidence="1 7">
        <name>Ca(2+)</name>
        <dbReference type="ChEBI" id="CHEBI:29108"/>
    </cofactor>
</comment>
<dbReference type="Gene3D" id="1.50.10.10">
    <property type="match status" value="1"/>
</dbReference>
<evidence type="ECO:0000256" key="9">
    <source>
        <dbReference type="RuleBase" id="RU361193"/>
    </source>
</evidence>
<keyword evidence="9" id="KW-0326">Glycosidase</keyword>
<evidence type="ECO:0000256" key="5">
    <source>
        <dbReference type="ARBA" id="ARBA00023157"/>
    </source>
</evidence>
<keyword evidence="12" id="KW-1185">Reference proteome</keyword>
<evidence type="ECO:0000256" key="1">
    <source>
        <dbReference type="ARBA" id="ARBA00001913"/>
    </source>
</evidence>
<feature type="compositionally biased region" description="Acidic residues" evidence="10">
    <location>
        <begin position="447"/>
        <end position="460"/>
    </location>
</feature>
<dbReference type="PRINTS" id="PR00747">
    <property type="entry name" value="GLYHDRLASE47"/>
</dbReference>
<comment type="caution">
    <text evidence="11">The sequence shown here is derived from an EMBL/GenBank/DDBJ whole genome shotgun (WGS) entry which is preliminary data.</text>
</comment>
<dbReference type="InterPro" id="IPR036026">
    <property type="entry name" value="Seven-hairpin_glycosidases"/>
</dbReference>
<feature type="active site" description="Proton donor" evidence="6">
    <location>
        <position position="180"/>
    </location>
</feature>
<dbReference type="GO" id="GO:0005783">
    <property type="term" value="C:endoplasmic reticulum"/>
    <property type="evidence" value="ECO:0007669"/>
    <property type="project" value="TreeGrafter"/>
</dbReference>
<feature type="active site" evidence="6">
    <location>
        <position position="314"/>
    </location>
</feature>
<keyword evidence="4 9" id="KW-0378">Hydrolase</keyword>
<evidence type="ECO:0000256" key="10">
    <source>
        <dbReference type="SAM" id="MobiDB-lite"/>
    </source>
</evidence>
<dbReference type="GO" id="GO:0005975">
    <property type="term" value="P:carbohydrate metabolic process"/>
    <property type="evidence" value="ECO:0007669"/>
    <property type="project" value="InterPro"/>
</dbReference>
<feature type="active site" evidence="6">
    <location>
        <position position="503"/>
    </location>
</feature>
<evidence type="ECO:0000256" key="2">
    <source>
        <dbReference type="ARBA" id="ARBA00004922"/>
    </source>
</evidence>
<dbReference type="GO" id="GO:0005509">
    <property type="term" value="F:calcium ion binding"/>
    <property type="evidence" value="ECO:0007669"/>
    <property type="project" value="InterPro"/>
</dbReference>
<evidence type="ECO:0000256" key="8">
    <source>
        <dbReference type="PIRSR" id="PIRSR601382-3"/>
    </source>
</evidence>
<comment type="pathway">
    <text evidence="2">Protein modification; protein glycosylation.</text>
</comment>
<dbReference type="AlphaFoldDB" id="A0A2A9PLR1"/>
<evidence type="ECO:0000256" key="4">
    <source>
        <dbReference type="ARBA" id="ARBA00022801"/>
    </source>
</evidence>
<dbReference type="GO" id="GO:0016020">
    <property type="term" value="C:membrane"/>
    <property type="evidence" value="ECO:0007669"/>
    <property type="project" value="InterPro"/>
</dbReference>
<evidence type="ECO:0000256" key="7">
    <source>
        <dbReference type="PIRSR" id="PIRSR601382-2"/>
    </source>
</evidence>
<dbReference type="InterPro" id="IPR050749">
    <property type="entry name" value="Glycosyl_Hydrolase_47"/>
</dbReference>
<evidence type="ECO:0000313" key="11">
    <source>
        <dbReference type="EMBL" id="PFH61820.1"/>
    </source>
</evidence>
<organism evidence="11 12">
    <name type="scientific">Ophiocordyceps unilateralis</name>
    <name type="common">Zombie-ant fungus</name>
    <name type="synonym">Torrubia unilateralis</name>
    <dbReference type="NCBI Taxonomy" id="268505"/>
    <lineage>
        <taxon>Eukaryota</taxon>
        <taxon>Fungi</taxon>
        <taxon>Dikarya</taxon>
        <taxon>Ascomycota</taxon>
        <taxon>Pezizomycotina</taxon>
        <taxon>Sordariomycetes</taxon>
        <taxon>Hypocreomycetidae</taxon>
        <taxon>Hypocreales</taxon>
        <taxon>Ophiocordycipitaceae</taxon>
        <taxon>Ophiocordyceps</taxon>
    </lineage>
</organism>
<accession>A0A2A9PLR1</accession>
<feature type="region of interest" description="Disordered" evidence="10">
    <location>
        <begin position="444"/>
        <end position="483"/>
    </location>
</feature>
<dbReference type="Pfam" id="PF01532">
    <property type="entry name" value="Glyco_hydro_47"/>
    <property type="match status" value="1"/>
</dbReference>
<feature type="active site" description="Proton donor" evidence="6">
    <location>
        <position position="428"/>
    </location>
</feature>
<reference evidence="11 12" key="2">
    <citation type="journal article" date="2017" name="Sci. Rep.">
        <title>Ant-infecting Ophiocordyceps genomes reveal a high diversity of potential behavioral manipulation genes and a possible major role for enterotoxins.</title>
        <authorList>
            <person name="de Bekker C."/>
            <person name="Ohm R.A."/>
            <person name="Evans H.C."/>
            <person name="Brachmann A."/>
            <person name="Hughes D.P."/>
        </authorList>
    </citation>
    <scope>NUCLEOTIDE SEQUENCE [LARGE SCALE GENOMIC DNA]</scope>
    <source>
        <strain evidence="11 12">SC16a</strain>
    </source>
</reference>
<keyword evidence="7" id="KW-0479">Metal-binding</keyword>
<keyword evidence="5 8" id="KW-1015">Disulfide bond</keyword>
<dbReference type="STRING" id="268505.A0A2A9PLR1"/>
<feature type="region of interest" description="Disordered" evidence="10">
    <location>
        <begin position="67"/>
        <end position="92"/>
    </location>
</feature>
<dbReference type="OrthoDB" id="8118055at2759"/>
<dbReference type="EC" id="3.2.1.-" evidence="9"/>
<dbReference type="Proteomes" id="UP000037136">
    <property type="component" value="Unassembled WGS sequence"/>
</dbReference>
<feature type="disulfide bond" evidence="8">
    <location>
        <begin position="385"/>
        <end position="414"/>
    </location>
</feature>
<sequence>MLNQQMQSRFGRRLGALFVLAGLALILTFLLGRVGPRMTTAGSVRYVASSFDWSRVKPSHPVARIRRPPSGRAKTLPRVQARTRSSGHDDEVARARRDAVRRAFVKSWEAYKAHAWGKDELMPLSGKGRMTFSGWAVQLIDALDTLWIMGLHDDFKLALREVAVVDWSKTQDGKPLDVFEVTIRYLGGLLAAYDLSAEPVLLSKAVELGDMLYAAFDTPNRLPTRWLDQARARSGQQKADANMPTAAAGSLCLELTRLTQLTGDARYYDAGERVKQFFRRAQTDTKVPGLWPRVVDLRDETADGDVFTLGAGADSLYEYLPKMYALLGGLDAQYEDMATRALDAAHQRLLFRPATPKDDKVLMAGRLAWDDGRATLTPEMQHLTCFAGGTYALAGRLVSRNDYVALGSRLTSGCVWAYDSFATNIMPEIAELVACDRLEGPCRLHDDDDDDDDDDEDEDGGHDTSSSSSSSTRGLPTVTTGGRENLPAGFVRVRDPRYLLRPEAVESVFYLWRVTGHQVWRDAAWRMWEGIVRETETELAFASVEDVRVRGSAKADSMETFWLSETTKYFYLIFEDESVINLDEWVLNTEAHPLKRPRPG</sequence>
<dbReference type="GO" id="GO:0036503">
    <property type="term" value="P:ERAD pathway"/>
    <property type="evidence" value="ECO:0007669"/>
    <property type="project" value="UniProtKB-ARBA"/>
</dbReference>
<dbReference type="SUPFAM" id="SSF48225">
    <property type="entry name" value="Seven-hairpin glycosidases"/>
    <property type="match status" value="1"/>
</dbReference>
<dbReference type="PANTHER" id="PTHR11742:SF89">
    <property type="entry name" value="ALPHA-1,2-MANNOSIDASE"/>
    <property type="match status" value="1"/>
</dbReference>